<protein>
    <submittedName>
        <fullName evidence="2">Nitroreductase family protein</fullName>
    </submittedName>
</protein>
<dbReference type="EMBL" id="CP129113">
    <property type="protein sequence ID" value="WLV24958.1"/>
    <property type="molecule type" value="Genomic_DNA"/>
</dbReference>
<gene>
    <name evidence="2" type="ORF">QR721_01590</name>
</gene>
<reference evidence="2" key="1">
    <citation type="submission" date="2023-06" db="EMBL/GenBank/DDBJ databases">
        <title>A Treasure from Seagulls: Isolation and Description of Aciduricobacillus qingdaonensis gen. nov., sp. nov., a Rare Obligately Uric Acid-utilizing Member in the Family Bacillaceae.</title>
        <authorList>
            <person name="Liu W."/>
            <person name="Wang B."/>
        </authorList>
    </citation>
    <scope>NUCLEOTIDE SEQUENCE</scope>
    <source>
        <strain evidence="2">44XB</strain>
    </source>
</reference>
<accession>A0ABY9KVT4</accession>
<dbReference type="InterPro" id="IPR000415">
    <property type="entry name" value="Nitroreductase-like"/>
</dbReference>
<evidence type="ECO:0000313" key="3">
    <source>
        <dbReference type="Proteomes" id="UP001180087"/>
    </source>
</evidence>
<feature type="domain" description="Nitroreductase" evidence="1">
    <location>
        <begin position="9"/>
        <end position="178"/>
    </location>
</feature>
<keyword evidence="3" id="KW-1185">Reference proteome</keyword>
<dbReference type="InterPro" id="IPR029479">
    <property type="entry name" value="Nitroreductase"/>
</dbReference>
<evidence type="ECO:0000313" key="2">
    <source>
        <dbReference type="EMBL" id="WLV24958.1"/>
    </source>
</evidence>
<evidence type="ECO:0000259" key="1">
    <source>
        <dbReference type="Pfam" id="PF00881"/>
    </source>
</evidence>
<dbReference type="RefSeq" id="WP_348028513.1">
    <property type="nucleotide sequence ID" value="NZ_CP129113.1"/>
</dbReference>
<sequence>MNLHLDEAIKNRRSFYGLSKEAVATDEKIKEVIEFAVANAPTAFNSQSGRVVVLLGSEHDAFWGLTSDTLKELSGDKDFSQTELKMQAFSAGYGTVLFFEDMNVVKGLQEQFPSYSEAFPGYSLQSSGMLQYIVWTSLESLGFGASLQHYNPLVNAAVQKKWDLPESWELIAQMPFGKPTAPAGEKDVQSLEGRIKVFK</sequence>
<dbReference type="PANTHER" id="PTHR43035">
    <property type="entry name" value="FATTY ACID REPRESSION MUTANT PROTEIN 2-RELATED"/>
    <property type="match status" value="1"/>
</dbReference>
<organism evidence="2 3">
    <name type="scientific">Aciduricibacillus chroicocephali</name>
    <dbReference type="NCBI Taxonomy" id="3054939"/>
    <lineage>
        <taxon>Bacteria</taxon>
        <taxon>Bacillati</taxon>
        <taxon>Bacillota</taxon>
        <taxon>Bacilli</taxon>
        <taxon>Bacillales</taxon>
        <taxon>Bacillaceae</taxon>
        <taxon>Aciduricibacillus</taxon>
    </lineage>
</organism>
<dbReference type="Proteomes" id="UP001180087">
    <property type="component" value="Chromosome"/>
</dbReference>
<proteinExistence type="predicted"/>
<name>A0ABY9KVT4_9BACI</name>
<dbReference type="Pfam" id="PF00881">
    <property type="entry name" value="Nitroreductase"/>
    <property type="match status" value="1"/>
</dbReference>
<dbReference type="CDD" id="cd02140">
    <property type="entry name" value="Frm2-like"/>
    <property type="match status" value="1"/>
</dbReference>
<dbReference type="Gene3D" id="3.40.109.10">
    <property type="entry name" value="NADH Oxidase"/>
    <property type="match status" value="1"/>
</dbReference>
<dbReference type="PANTHER" id="PTHR43035:SF1">
    <property type="entry name" value="FATTY ACID REPRESSION MUTANT PROTEIN 2-RELATED"/>
    <property type="match status" value="1"/>
</dbReference>
<dbReference type="InterPro" id="IPR033877">
    <property type="entry name" value="Frm2/Hbn1"/>
</dbReference>
<dbReference type="SUPFAM" id="SSF55469">
    <property type="entry name" value="FMN-dependent nitroreductase-like"/>
    <property type="match status" value="1"/>
</dbReference>